<dbReference type="EMBL" id="LJCO01000042">
    <property type="protein sequence ID" value="KPV43970.1"/>
    <property type="molecule type" value="Genomic_DNA"/>
</dbReference>
<dbReference type="GO" id="GO:0016810">
    <property type="term" value="F:hydrolase activity, acting on carbon-nitrogen (but not peptide) bonds"/>
    <property type="evidence" value="ECO:0007669"/>
    <property type="project" value="InterPro"/>
</dbReference>
<dbReference type="InterPro" id="IPR011330">
    <property type="entry name" value="Glyco_hydro/deAcase_b/a-brl"/>
</dbReference>
<evidence type="ECO:0000256" key="1">
    <source>
        <dbReference type="ARBA" id="ARBA00004613"/>
    </source>
</evidence>
<evidence type="ECO:0000313" key="6">
    <source>
        <dbReference type="Proteomes" id="UP000050482"/>
    </source>
</evidence>
<feature type="region of interest" description="Disordered" evidence="3">
    <location>
        <begin position="354"/>
        <end position="434"/>
    </location>
</feature>
<dbReference type="GO" id="GO:0005576">
    <property type="term" value="C:extracellular region"/>
    <property type="evidence" value="ECO:0007669"/>
    <property type="project" value="UniProtKB-SubCell"/>
</dbReference>
<evidence type="ECO:0000256" key="2">
    <source>
        <dbReference type="ARBA" id="ARBA00022729"/>
    </source>
</evidence>
<dbReference type="Proteomes" id="UP000050482">
    <property type="component" value="Unassembled WGS sequence"/>
</dbReference>
<proteinExistence type="predicted"/>
<dbReference type="PATRIC" id="fig|471514.4.peg.506"/>
<name>A0A0P9D389_9BACL</name>
<dbReference type="PROSITE" id="PS51677">
    <property type="entry name" value="NODB"/>
    <property type="match status" value="1"/>
</dbReference>
<sequence length="434" mass="47105">MKRLSRGVMLALVAGLAAAIIPGFVDINPMKDKWVVQTGSNDIRPLANHPIGSQNTFNKQNRGNVRSVLVRSIKVQPLDLHHMNVDTSNRIYYTNKVVVVTFHDISPDVYSKFVITPQVFSADLDAFHQHFNVITNQQFISFLNGQGSVPPNAVLITLDDGYRDMYTYALPILVQHEMQGTFFDIVGTADHPLRNEFLTWGQIKTMVHDGMCFESHTYHEHYEVIGQNGMLTPVFNTLMTVNGITETPQHYYNRVYGDFTKARVELSQQIGQPVREFAWPYGYGDWLSTSIARAAGYDYLFTTAPGYVTAGSNPIFIHRIDTGTTGITPSQAVQDIINTAQAYVPQVIHYAGVGSHPGVKSHQGSVDSGRSGIPGSKLNHGVTGKSGSSGVAGSQNGSVGSQQQGGGASGASKNSTNQSPSPGQTNNTATGNTA</sequence>
<dbReference type="GO" id="GO:0005975">
    <property type="term" value="P:carbohydrate metabolic process"/>
    <property type="evidence" value="ECO:0007669"/>
    <property type="project" value="InterPro"/>
</dbReference>
<keyword evidence="6" id="KW-1185">Reference proteome</keyword>
<feature type="domain" description="NodB homology" evidence="4">
    <location>
        <begin position="152"/>
        <end position="385"/>
    </location>
</feature>
<dbReference type="CDD" id="cd10918">
    <property type="entry name" value="CE4_NodB_like_5s_6s"/>
    <property type="match status" value="1"/>
</dbReference>
<evidence type="ECO:0000313" key="5">
    <source>
        <dbReference type="EMBL" id="KPV43970.1"/>
    </source>
</evidence>
<dbReference type="AlphaFoldDB" id="A0A0P9D389"/>
<accession>A0A0P9D389</accession>
<gene>
    <name evidence="5" type="ORF">AN477_09645</name>
</gene>
<comment type="caution">
    <text evidence="5">The sequence shown here is derived from an EMBL/GenBank/DDBJ whole genome shotgun (WGS) entry which is preliminary data.</text>
</comment>
<comment type="subcellular location">
    <subcellularLocation>
        <location evidence="1">Secreted</location>
    </subcellularLocation>
</comment>
<dbReference type="PANTHER" id="PTHR34216">
    <property type="match status" value="1"/>
</dbReference>
<dbReference type="Pfam" id="PF01522">
    <property type="entry name" value="Polysacc_deac_1"/>
    <property type="match status" value="1"/>
</dbReference>
<evidence type="ECO:0000259" key="4">
    <source>
        <dbReference type="PROSITE" id="PS51677"/>
    </source>
</evidence>
<dbReference type="SUPFAM" id="SSF88713">
    <property type="entry name" value="Glycoside hydrolase/deacetylase"/>
    <property type="match status" value="1"/>
</dbReference>
<dbReference type="InterPro" id="IPR002509">
    <property type="entry name" value="NODB_dom"/>
</dbReference>
<dbReference type="Gene3D" id="3.20.20.370">
    <property type="entry name" value="Glycoside hydrolase/deacetylase"/>
    <property type="match status" value="1"/>
</dbReference>
<protein>
    <recommendedName>
        <fullName evidence="4">NodB homology domain-containing protein</fullName>
    </recommendedName>
</protein>
<reference evidence="5 6" key="1">
    <citation type="submission" date="2015-09" db="EMBL/GenBank/DDBJ databases">
        <title>Draft genome sequence of Alicyclobacillus ferrooxydans DSM 22381.</title>
        <authorList>
            <person name="Hemp J."/>
        </authorList>
    </citation>
    <scope>NUCLEOTIDE SEQUENCE [LARGE SCALE GENOMIC DNA]</scope>
    <source>
        <strain evidence="5 6">TC-34</strain>
    </source>
</reference>
<feature type="compositionally biased region" description="Low complexity" evidence="3">
    <location>
        <begin position="425"/>
        <end position="434"/>
    </location>
</feature>
<dbReference type="PANTHER" id="PTHR34216:SF3">
    <property type="entry name" value="POLY-BETA-1,6-N-ACETYL-D-GLUCOSAMINE N-DEACETYLASE"/>
    <property type="match status" value="1"/>
</dbReference>
<keyword evidence="2" id="KW-0732">Signal</keyword>
<dbReference type="RefSeq" id="WP_054968946.1">
    <property type="nucleotide sequence ID" value="NZ_LJCO01000042.1"/>
</dbReference>
<dbReference type="InterPro" id="IPR051398">
    <property type="entry name" value="Polysacch_Deacetylase"/>
</dbReference>
<organism evidence="5 6">
    <name type="scientific">Alicyclobacillus ferrooxydans</name>
    <dbReference type="NCBI Taxonomy" id="471514"/>
    <lineage>
        <taxon>Bacteria</taxon>
        <taxon>Bacillati</taxon>
        <taxon>Bacillota</taxon>
        <taxon>Bacilli</taxon>
        <taxon>Bacillales</taxon>
        <taxon>Alicyclobacillaceae</taxon>
        <taxon>Alicyclobacillus</taxon>
    </lineage>
</organism>
<dbReference type="STRING" id="471514.AN477_09645"/>
<feature type="compositionally biased region" description="Low complexity" evidence="3">
    <location>
        <begin position="386"/>
        <end position="402"/>
    </location>
</feature>
<evidence type="ECO:0000256" key="3">
    <source>
        <dbReference type="SAM" id="MobiDB-lite"/>
    </source>
</evidence>